<gene>
    <name evidence="3" type="ORF">F0U47_18245</name>
</gene>
<protein>
    <submittedName>
        <fullName evidence="3">Alpha/beta fold hydrolase</fullName>
    </submittedName>
</protein>
<dbReference type="Pfam" id="PF00561">
    <property type="entry name" value="Abhydrolase_1"/>
    <property type="match status" value="1"/>
</dbReference>
<dbReference type="InterPro" id="IPR029058">
    <property type="entry name" value="AB_hydrolase_fold"/>
</dbReference>
<dbReference type="SUPFAM" id="SSF53474">
    <property type="entry name" value="alpha/beta-Hydrolases"/>
    <property type="match status" value="1"/>
</dbReference>
<keyword evidence="1" id="KW-0560">Oxidoreductase</keyword>
<comment type="caution">
    <text evidence="3">The sequence shown here is derived from an EMBL/GenBank/DDBJ whole genome shotgun (WGS) entry which is preliminary data.</text>
</comment>
<dbReference type="InterPro" id="IPR050471">
    <property type="entry name" value="AB_hydrolase"/>
</dbReference>
<evidence type="ECO:0000256" key="1">
    <source>
        <dbReference type="ARBA" id="ARBA00022559"/>
    </source>
</evidence>
<dbReference type="InterPro" id="IPR000073">
    <property type="entry name" value="AB_hydrolase_1"/>
</dbReference>
<dbReference type="PRINTS" id="PR00111">
    <property type="entry name" value="ABHYDROLASE"/>
</dbReference>
<name>A0A5B1LYI5_9ACTN</name>
<reference evidence="3 4" key="1">
    <citation type="submission" date="2019-09" db="EMBL/GenBank/DDBJ databases">
        <title>Nocardioides panacisoli sp. nov., isolated from the soil of a ginseng field.</title>
        <authorList>
            <person name="Cho C."/>
        </authorList>
    </citation>
    <scope>NUCLEOTIDE SEQUENCE [LARGE SCALE GENOMIC DNA]</scope>
    <source>
        <strain evidence="3 4">BN140041</strain>
    </source>
</reference>
<dbReference type="EMBL" id="VUJW01000011">
    <property type="protein sequence ID" value="KAA1425723.1"/>
    <property type="molecule type" value="Genomic_DNA"/>
</dbReference>
<dbReference type="Proteomes" id="UP000324351">
    <property type="component" value="Unassembled WGS sequence"/>
</dbReference>
<evidence type="ECO:0000313" key="4">
    <source>
        <dbReference type="Proteomes" id="UP000324351"/>
    </source>
</evidence>
<keyword evidence="1" id="KW-0575">Peroxidase</keyword>
<dbReference type="GO" id="GO:0004601">
    <property type="term" value="F:peroxidase activity"/>
    <property type="evidence" value="ECO:0007669"/>
    <property type="project" value="UniProtKB-KW"/>
</dbReference>
<proteinExistence type="predicted"/>
<evidence type="ECO:0000313" key="3">
    <source>
        <dbReference type="EMBL" id="KAA1425723.1"/>
    </source>
</evidence>
<evidence type="ECO:0000259" key="2">
    <source>
        <dbReference type="Pfam" id="PF00561"/>
    </source>
</evidence>
<keyword evidence="3" id="KW-0378">Hydrolase</keyword>
<dbReference type="AlphaFoldDB" id="A0A5B1LYI5"/>
<organism evidence="3 4">
    <name type="scientific">Nocardioides antri</name>
    <dbReference type="NCBI Taxonomy" id="2607659"/>
    <lineage>
        <taxon>Bacteria</taxon>
        <taxon>Bacillati</taxon>
        <taxon>Actinomycetota</taxon>
        <taxon>Actinomycetes</taxon>
        <taxon>Propionibacteriales</taxon>
        <taxon>Nocardioidaceae</taxon>
        <taxon>Nocardioides</taxon>
    </lineage>
</organism>
<dbReference type="PANTHER" id="PTHR43433:SF5">
    <property type="entry name" value="AB HYDROLASE-1 DOMAIN-CONTAINING PROTEIN"/>
    <property type="match status" value="1"/>
</dbReference>
<dbReference type="RefSeq" id="WP_149751908.1">
    <property type="nucleotide sequence ID" value="NZ_VUJW01000011.1"/>
</dbReference>
<keyword evidence="4" id="KW-1185">Reference proteome</keyword>
<reference evidence="3 4" key="2">
    <citation type="submission" date="2019-09" db="EMBL/GenBank/DDBJ databases">
        <authorList>
            <person name="Jin C."/>
        </authorList>
    </citation>
    <scope>NUCLEOTIDE SEQUENCE [LARGE SCALE GENOMIC DNA]</scope>
    <source>
        <strain evidence="3 4">BN140041</strain>
    </source>
</reference>
<dbReference type="GO" id="GO:0016787">
    <property type="term" value="F:hydrolase activity"/>
    <property type="evidence" value="ECO:0007669"/>
    <property type="project" value="UniProtKB-KW"/>
</dbReference>
<sequence>MTTTDTIDHADTPGGALAYVRRGAGEPLLLVMGVGGHHGMWSEAFLAELAEQFDVVAFDHRGIGSSARAEADFTIGDLATDALAVMDHVGWESAHVMGISMGGTVAQQVALTAPERVRTLTLGCTWPGALPDGAPVWGEAVRDIASAATSGDLMTAARLMFAANVSPEFAEQPGAFEAFTTVAGAVKVPGPVILMQMSAATAHDAVDRLGDLDIPTLVLHGTLDRVIRPDGGVRLAELIPGARLELLDGAGHLFFWERPEESARLVREFAAG</sequence>
<dbReference type="PANTHER" id="PTHR43433">
    <property type="entry name" value="HYDROLASE, ALPHA/BETA FOLD FAMILY PROTEIN"/>
    <property type="match status" value="1"/>
</dbReference>
<accession>A0A5B1LYI5</accession>
<dbReference type="Gene3D" id="3.40.50.1820">
    <property type="entry name" value="alpha/beta hydrolase"/>
    <property type="match status" value="1"/>
</dbReference>
<dbReference type="InterPro" id="IPR000639">
    <property type="entry name" value="Epox_hydrolase-like"/>
</dbReference>
<dbReference type="PRINTS" id="PR00412">
    <property type="entry name" value="EPOXHYDRLASE"/>
</dbReference>
<feature type="domain" description="AB hydrolase-1" evidence="2">
    <location>
        <begin position="27"/>
        <end position="259"/>
    </location>
</feature>